<organism evidence="2 3">
    <name type="scientific">Armillaria borealis</name>
    <dbReference type="NCBI Taxonomy" id="47425"/>
    <lineage>
        <taxon>Eukaryota</taxon>
        <taxon>Fungi</taxon>
        <taxon>Dikarya</taxon>
        <taxon>Basidiomycota</taxon>
        <taxon>Agaricomycotina</taxon>
        <taxon>Agaricomycetes</taxon>
        <taxon>Agaricomycetidae</taxon>
        <taxon>Agaricales</taxon>
        <taxon>Marasmiineae</taxon>
        <taxon>Physalacriaceae</taxon>
        <taxon>Armillaria</taxon>
    </lineage>
</organism>
<proteinExistence type="predicted"/>
<dbReference type="AlphaFoldDB" id="A0AA39IX36"/>
<keyword evidence="3" id="KW-1185">Reference proteome</keyword>
<sequence length="430" mass="47822">MPGPSRQQNARPTSAEEHGDILRQFFHTPSPAPPYEHLYEPLPRPGQYSRRPERILVSTEPRPRIPDACPAPQHGDPFLTTPFHPYVPPHLRHQRILAGVFPSDSSSSDTGSLDSLAELFEQQDRDDQIALARQNANDPLNEFGGDYNWPSLADIDRELLGPQCSEAWKIRQRNNSTSPVSEVIMYPDSRTPQKHSKHEPSQTTSEHYTCPPQGTNYMGYEDECLTSSSHLQPLSSLSLATWETNPTWTVPTTFNLSEPGTFGGLDKVTHQGGPKTAFLLGGGNAINNEEGGSGALPRPTLTERKQADAKLCSAEKQQRARQLKREYEAAQDEAIGFDKVWGFNAPLPYDDDDPKGKCLDRGHPCIPNPQRPLHEWSDHYSIPCPPPGKGRKYPMPQPVGATPEDTAYLGIKPILMQPPKLFKGAHDNIE</sequence>
<accession>A0AA39IX36</accession>
<protein>
    <submittedName>
        <fullName evidence="2">Uncharacterized protein</fullName>
    </submittedName>
</protein>
<evidence type="ECO:0000313" key="2">
    <source>
        <dbReference type="EMBL" id="KAK0430764.1"/>
    </source>
</evidence>
<feature type="compositionally biased region" description="Polar residues" evidence="1">
    <location>
        <begin position="201"/>
        <end position="213"/>
    </location>
</feature>
<dbReference type="Proteomes" id="UP001175226">
    <property type="component" value="Unassembled WGS sequence"/>
</dbReference>
<gene>
    <name evidence="2" type="ORF">EV421DRAFT_1912522</name>
</gene>
<name>A0AA39IX36_9AGAR</name>
<evidence type="ECO:0000256" key="1">
    <source>
        <dbReference type="SAM" id="MobiDB-lite"/>
    </source>
</evidence>
<reference evidence="2" key="1">
    <citation type="submission" date="2023-06" db="EMBL/GenBank/DDBJ databases">
        <authorList>
            <consortium name="Lawrence Berkeley National Laboratory"/>
            <person name="Ahrendt S."/>
            <person name="Sahu N."/>
            <person name="Indic B."/>
            <person name="Wong-Bajracharya J."/>
            <person name="Merenyi Z."/>
            <person name="Ke H.-M."/>
            <person name="Monk M."/>
            <person name="Kocsube S."/>
            <person name="Drula E."/>
            <person name="Lipzen A."/>
            <person name="Balint B."/>
            <person name="Henrissat B."/>
            <person name="Andreopoulos B."/>
            <person name="Martin F.M."/>
            <person name="Harder C.B."/>
            <person name="Rigling D."/>
            <person name="Ford K.L."/>
            <person name="Foster G.D."/>
            <person name="Pangilinan J."/>
            <person name="Papanicolaou A."/>
            <person name="Barry K."/>
            <person name="LaButti K."/>
            <person name="Viragh M."/>
            <person name="Koriabine M."/>
            <person name="Yan M."/>
            <person name="Riley R."/>
            <person name="Champramary S."/>
            <person name="Plett K.L."/>
            <person name="Tsai I.J."/>
            <person name="Slot J."/>
            <person name="Sipos G."/>
            <person name="Plett J."/>
            <person name="Nagy L.G."/>
            <person name="Grigoriev I.V."/>
        </authorList>
    </citation>
    <scope>NUCLEOTIDE SEQUENCE</scope>
    <source>
        <strain evidence="2">FPL87.14</strain>
    </source>
</reference>
<feature type="region of interest" description="Disordered" evidence="1">
    <location>
        <begin position="26"/>
        <end position="50"/>
    </location>
</feature>
<feature type="region of interest" description="Disordered" evidence="1">
    <location>
        <begin position="178"/>
        <end position="213"/>
    </location>
</feature>
<dbReference type="EMBL" id="JAUEPT010000134">
    <property type="protein sequence ID" value="KAK0430764.1"/>
    <property type="molecule type" value="Genomic_DNA"/>
</dbReference>
<comment type="caution">
    <text evidence="2">The sequence shown here is derived from an EMBL/GenBank/DDBJ whole genome shotgun (WGS) entry which is preliminary data.</text>
</comment>
<evidence type="ECO:0000313" key="3">
    <source>
        <dbReference type="Proteomes" id="UP001175226"/>
    </source>
</evidence>